<evidence type="ECO:0000313" key="3">
    <source>
        <dbReference type="Proteomes" id="UP000287188"/>
    </source>
</evidence>
<protein>
    <submittedName>
        <fullName evidence="2">Uncharacterized protein</fullName>
    </submittedName>
</protein>
<dbReference type="EMBL" id="BIFS01000002">
    <property type="protein sequence ID" value="GCE23400.1"/>
    <property type="molecule type" value="Genomic_DNA"/>
</dbReference>
<keyword evidence="1" id="KW-1133">Transmembrane helix</keyword>
<keyword evidence="3" id="KW-1185">Reference proteome</keyword>
<dbReference type="OrthoDB" id="9835275at2"/>
<evidence type="ECO:0000313" key="2">
    <source>
        <dbReference type="EMBL" id="GCE23400.1"/>
    </source>
</evidence>
<reference evidence="3" key="1">
    <citation type="submission" date="2018-12" db="EMBL/GenBank/DDBJ databases">
        <title>Tengunoibacter tsumagoiensis gen. nov., sp. nov., Dictyobacter kobayashii sp. nov., D. alpinus sp. nov., and D. joshuensis sp. nov. and description of Dictyobacteraceae fam. nov. within the order Ktedonobacterales isolated from Tengu-no-mugimeshi.</title>
        <authorList>
            <person name="Wang C.M."/>
            <person name="Zheng Y."/>
            <person name="Sakai Y."/>
            <person name="Toyoda A."/>
            <person name="Minakuchi Y."/>
            <person name="Abe K."/>
            <person name="Yokota A."/>
            <person name="Yabe S."/>
        </authorList>
    </citation>
    <scope>NUCLEOTIDE SEQUENCE [LARGE SCALE GENOMIC DNA]</scope>
    <source>
        <strain evidence="3">Uno11</strain>
    </source>
</reference>
<dbReference type="AlphaFoldDB" id="A0A402AW80"/>
<keyword evidence="1" id="KW-0812">Transmembrane</keyword>
<gene>
    <name evidence="2" type="ORF">KDK_72000</name>
</gene>
<feature type="transmembrane region" description="Helical" evidence="1">
    <location>
        <begin position="20"/>
        <end position="39"/>
    </location>
</feature>
<comment type="caution">
    <text evidence="2">The sequence shown here is derived from an EMBL/GenBank/DDBJ whole genome shotgun (WGS) entry which is preliminary data.</text>
</comment>
<sequence>MRDSRQGGPRKSPRREGPIALIIGVIAIVLLYLYANHLITIPGSIQISTGPQFASAAAGSQTSVICEVISTSGNTSLEGYVLEQANDGSYQRTSNIVHIVWAANQKVTLGRNQDIQQGAVVQANGHVDAAKILHADQLTVITNFVIVK</sequence>
<dbReference type="Proteomes" id="UP000287188">
    <property type="component" value="Unassembled WGS sequence"/>
</dbReference>
<evidence type="ECO:0000256" key="1">
    <source>
        <dbReference type="SAM" id="Phobius"/>
    </source>
</evidence>
<dbReference type="RefSeq" id="WP_126556845.1">
    <property type="nucleotide sequence ID" value="NZ_BIFS01000002.1"/>
</dbReference>
<accession>A0A402AW80</accession>
<keyword evidence="1" id="KW-0472">Membrane</keyword>
<proteinExistence type="predicted"/>
<name>A0A402AW80_9CHLR</name>
<organism evidence="2 3">
    <name type="scientific">Dictyobacter kobayashii</name>
    <dbReference type="NCBI Taxonomy" id="2014872"/>
    <lineage>
        <taxon>Bacteria</taxon>
        <taxon>Bacillati</taxon>
        <taxon>Chloroflexota</taxon>
        <taxon>Ktedonobacteria</taxon>
        <taxon>Ktedonobacterales</taxon>
        <taxon>Dictyobacteraceae</taxon>
        <taxon>Dictyobacter</taxon>
    </lineage>
</organism>